<dbReference type="InterPro" id="IPR051774">
    <property type="entry name" value="Sperm-specific_class_P"/>
</dbReference>
<dbReference type="InterPro" id="IPR013783">
    <property type="entry name" value="Ig-like_fold"/>
</dbReference>
<evidence type="ECO:0000313" key="4">
    <source>
        <dbReference type="EMBL" id="EPB72694.1"/>
    </source>
</evidence>
<feature type="compositionally biased region" description="Basic and acidic residues" evidence="2">
    <location>
        <begin position="84"/>
        <end position="99"/>
    </location>
</feature>
<gene>
    <name evidence="4" type="ORF">ANCCEY_08211</name>
</gene>
<dbReference type="AlphaFoldDB" id="A0A0D6LL26"/>
<dbReference type="InterPro" id="IPR000535">
    <property type="entry name" value="MSP_dom"/>
</dbReference>
<dbReference type="PROSITE" id="PS50202">
    <property type="entry name" value="MSP"/>
    <property type="match status" value="1"/>
</dbReference>
<organism evidence="4 5">
    <name type="scientific">Ancylostoma ceylanicum</name>
    <dbReference type="NCBI Taxonomy" id="53326"/>
    <lineage>
        <taxon>Eukaryota</taxon>
        <taxon>Metazoa</taxon>
        <taxon>Ecdysozoa</taxon>
        <taxon>Nematoda</taxon>
        <taxon>Chromadorea</taxon>
        <taxon>Rhabditida</taxon>
        <taxon>Rhabditina</taxon>
        <taxon>Rhabditomorpha</taxon>
        <taxon>Strongyloidea</taxon>
        <taxon>Ancylostomatidae</taxon>
        <taxon>Ancylostomatinae</taxon>
        <taxon>Ancylostoma</taxon>
    </lineage>
</organism>
<evidence type="ECO:0000256" key="2">
    <source>
        <dbReference type="SAM" id="MobiDB-lite"/>
    </source>
</evidence>
<name>A0A0D6LL26_9BILA</name>
<keyword evidence="1" id="KW-0206">Cytoskeleton</keyword>
<dbReference type="PANTHER" id="PTHR22947:SF12">
    <property type="entry name" value="MAJOR SPERM PROTEIN"/>
    <property type="match status" value="1"/>
</dbReference>
<evidence type="ECO:0000256" key="1">
    <source>
        <dbReference type="RuleBase" id="RU003425"/>
    </source>
</evidence>
<dbReference type="InterPro" id="IPR008962">
    <property type="entry name" value="PapD-like_sf"/>
</dbReference>
<reference evidence="4 5" key="1">
    <citation type="submission" date="2013-05" db="EMBL/GenBank/DDBJ databases">
        <title>Draft genome of the parasitic nematode Anyclostoma ceylanicum.</title>
        <authorList>
            <person name="Mitreva M."/>
        </authorList>
    </citation>
    <scope>NUCLEOTIDE SEQUENCE [LARGE SCALE GENOMIC DNA]</scope>
</reference>
<keyword evidence="5" id="KW-1185">Reference proteome</keyword>
<accession>A0A0D6LL26</accession>
<dbReference type="SUPFAM" id="SSF49354">
    <property type="entry name" value="PapD-like"/>
    <property type="match status" value="1"/>
</dbReference>
<feature type="domain" description="MSP" evidence="3">
    <location>
        <begin position="172"/>
        <end position="279"/>
    </location>
</feature>
<keyword evidence="1" id="KW-0963">Cytoplasm</keyword>
<proteinExistence type="predicted"/>
<dbReference type="Proteomes" id="UP000054495">
    <property type="component" value="Unassembled WGS sequence"/>
</dbReference>
<dbReference type="PANTHER" id="PTHR22947">
    <property type="entry name" value="MAJOR SPERM PROTEIN"/>
    <property type="match status" value="1"/>
</dbReference>
<comment type="function">
    <text evidence="1">Central component in molecular interactions underlying sperm crawling. Forms an extensive filament system that extends from sperm villipoda, along the leading edge of the pseudopod.</text>
</comment>
<protein>
    <recommendedName>
        <fullName evidence="1">Major sperm protein</fullName>
    </recommendedName>
</protein>
<feature type="region of interest" description="Disordered" evidence="2">
    <location>
        <begin position="62"/>
        <end position="101"/>
    </location>
</feature>
<dbReference type="EMBL" id="KE125030">
    <property type="protein sequence ID" value="EPB72694.1"/>
    <property type="molecule type" value="Genomic_DNA"/>
</dbReference>
<evidence type="ECO:0000259" key="3">
    <source>
        <dbReference type="PROSITE" id="PS50202"/>
    </source>
</evidence>
<evidence type="ECO:0000313" key="5">
    <source>
        <dbReference type="Proteomes" id="UP000054495"/>
    </source>
</evidence>
<dbReference type="Pfam" id="PF00635">
    <property type="entry name" value="Motile_Sperm"/>
    <property type="match status" value="1"/>
</dbReference>
<dbReference type="Gene3D" id="2.60.40.10">
    <property type="entry name" value="Immunoglobulins"/>
    <property type="match status" value="1"/>
</dbReference>
<sequence>MVECFIFACGGYSLCPQGQSLYSDVARRESRLASRSDRAGQAGRSARASHVRVALGAVGANEANRGAADPAREEAVEAGGLAKAGEESPSHEARARAGEAAKAQDLVVANRSPNQGAEGQNRVEALGVLALLLFQLSYDKDKHLRMSTKCADSEDRYDEIDMHRFHYPKPSELRVEPAELSYKAIGGLKGVSVVNDTQERKFFKVKCSDNMLYRVNPVFGAVEPGKSARIDILRQNGGAKIDKIVLVTTKAQEGEIPCREVFNQGRSTEMMVLPLLVQE</sequence>